<accession>A0A1F8CVF5</accession>
<feature type="transmembrane region" description="Helical" evidence="1">
    <location>
        <begin position="30"/>
        <end position="48"/>
    </location>
</feature>
<name>A0A1F8CVF5_9BACT</name>
<evidence type="ECO:0000256" key="1">
    <source>
        <dbReference type="SAM" id="Phobius"/>
    </source>
</evidence>
<feature type="transmembrane region" description="Helical" evidence="1">
    <location>
        <begin position="178"/>
        <end position="198"/>
    </location>
</feature>
<feature type="transmembrane region" description="Helical" evidence="1">
    <location>
        <begin position="237"/>
        <end position="254"/>
    </location>
</feature>
<feature type="transmembrane region" description="Helical" evidence="1">
    <location>
        <begin position="84"/>
        <end position="107"/>
    </location>
</feature>
<proteinExistence type="predicted"/>
<feature type="transmembrane region" description="Helical" evidence="1">
    <location>
        <begin position="7"/>
        <end position="24"/>
    </location>
</feature>
<comment type="caution">
    <text evidence="2">The sequence shown here is derived from an EMBL/GenBank/DDBJ whole genome shotgun (WGS) entry which is preliminary data.</text>
</comment>
<feature type="transmembrane region" description="Helical" evidence="1">
    <location>
        <begin position="144"/>
        <end position="166"/>
    </location>
</feature>
<evidence type="ECO:0000313" key="2">
    <source>
        <dbReference type="EMBL" id="OGM80251.1"/>
    </source>
</evidence>
<keyword evidence="1" id="KW-0472">Membrane</keyword>
<dbReference type="EMBL" id="MGHY01000001">
    <property type="protein sequence ID" value="OGM80251.1"/>
    <property type="molecule type" value="Genomic_DNA"/>
</dbReference>
<keyword evidence="1" id="KW-0812">Transmembrane</keyword>
<evidence type="ECO:0000313" key="3">
    <source>
        <dbReference type="Proteomes" id="UP000178999"/>
    </source>
</evidence>
<reference evidence="2 3" key="1">
    <citation type="journal article" date="2016" name="Nat. Commun.">
        <title>Thousands of microbial genomes shed light on interconnected biogeochemical processes in an aquifer system.</title>
        <authorList>
            <person name="Anantharaman K."/>
            <person name="Brown C.T."/>
            <person name="Hug L.A."/>
            <person name="Sharon I."/>
            <person name="Castelle C.J."/>
            <person name="Probst A.J."/>
            <person name="Thomas B.C."/>
            <person name="Singh A."/>
            <person name="Wilkins M.J."/>
            <person name="Karaoz U."/>
            <person name="Brodie E.L."/>
            <person name="Williams K.H."/>
            <person name="Hubbard S.S."/>
            <person name="Banfield J.F."/>
        </authorList>
    </citation>
    <scope>NUCLEOTIDE SEQUENCE [LARGE SCALE GENOMIC DNA]</scope>
</reference>
<feature type="transmembrane region" description="Helical" evidence="1">
    <location>
        <begin position="55"/>
        <end position="78"/>
    </location>
</feature>
<feature type="transmembrane region" description="Helical" evidence="1">
    <location>
        <begin position="119"/>
        <end position="138"/>
    </location>
</feature>
<keyword evidence="1" id="KW-1133">Transmembrane helix</keyword>
<dbReference type="AlphaFoldDB" id="A0A1F8CVF5"/>
<dbReference type="Proteomes" id="UP000178999">
    <property type="component" value="Unassembled WGS sequence"/>
</dbReference>
<feature type="transmembrane region" description="Helical" evidence="1">
    <location>
        <begin position="204"/>
        <end position="225"/>
    </location>
</feature>
<protein>
    <submittedName>
        <fullName evidence="2">Uncharacterized protein</fullName>
    </submittedName>
</protein>
<sequence>MLKRQKFILVSFLLALGFILINLLEGNERYWGIGSLSLLSIVFFFWVLKEGIGKNATLLTLILPSLFTLGVGLFWFLLPTNVIARIPVVIIYGIGIYILCLTNNIFTVSAIRTIALSRAARGVGFVITLFTSFLIYDAVMSLKISIYLGSIIIYALSFPIFIQGLWQSKLTKEFSSSLLIYSLYFSYAIALGYIFIYFLPVTVIVGSIFLTVGTYVLLGLGQAKIEGRLFKQTIREYLIIGSAVFLVMLFVTNWRG</sequence>
<gene>
    <name evidence="2" type="ORF">A2382_03880</name>
</gene>
<organism evidence="2 3">
    <name type="scientific">Candidatus Woesebacteria bacterium RIFOXYB1_FULL_38_16</name>
    <dbReference type="NCBI Taxonomy" id="1802538"/>
    <lineage>
        <taxon>Bacteria</taxon>
        <taxon>Candidatus Woeseibacteriota</taxon>
    </lineage>
</organism>
<dbReference type="STRING" id="1802538.A2382_03880"/>